<feature type="region of interest" description="Disordered" evidence="1">
    <location>
        <begin position="1"/>
        <end position="98"/>
    </location>
</feature>
<feature type="compositionally biased region" description="Basic and acidic residues" evidence="1">
    <location>
        <begin position="72"/>
        <end position="95"/>
    </location>
</feature>
<feature type="compositionally biased region" description="Basic and acidic residues" evidence="1">
    <location>
        <begin position="167"/>
        <end position="176"/>
    </location>
</feature>
<protein>
    <submittedName>
        <fullName evidence="2">Uncharacterized protein</fullName>
    </submittedName>
</protein>
<dbReference type="AlphaFoldDB" id="A0A699TZR7"/>
<reference evidence="2" key="1">
    <citation type="journal article" date="2019" name="Sci. Rep.">
        <title>Draft genome of Tanacetum cinerariifolium, the natural source of mosquito coil.</title>
        <authorList>
            <person name="Yamashiro T."/>
            <person name="Shiraishi A."/>
            <person name="Satake H."/>
            <person name="Nakayama K."/>
        </authorList>
    </citation>
    <scope>NUCLEOTIDE SEQUENCE</scope>
</reference>
<sequence length="176" mass="18012">RIAQSSALPPVADEPASPIGDDSQGEACPTITRLIAGQDRTNITKTSTLPNDSTPRVTSLAADEGRGGISQFRDDAPIKGRSVDEGEEAAEKGSDDTEEMVTVLTSLDAATVLSTGVAEVTTGSGSIPIAGPPAIGVPTGSDVVPTASPIFTTATESTPYTKRKGKEKMVESDTPK</sequence>
<evidence type="ECO:0000256" key="1">
    <source>
        <dbReference type="SAM" id="MobiDB-lite"/>
    </source>
</evidence>
<dbReference type="EMBL" id="BKCJ011286468">
    <property type="protein sequence ID" value="GFD15430.1"/>
    <property type="molecule type" value="Genomic_DNA"/>
</dbReference>
<feature type="compositionally biased region" description="Polar residues" evidence="1">
    <location>
        <begin position="149"/>
        <end position="160"/>
    </location>
</feature>
<accession>A0A699TZR7</accession>
<evidence type="ECO:0000313" key="2">
    <source>
        <dbReference type="EMBL" id="GFD15430.1"/>
    </source>
</evidence>
<proteinExistence type="predicted"/>
<feature type="non-terminal residue" evidence="2">
    <location>
        <position position="1"/>
    </location>
</feature>
<feature type="region of interest" description="Disordered" evidence="1">
    <location>
        <begin position="149"/>
        <end position="176"/>
    </location>
</feature>
<gene>
    <name evidence="2" type="ORF">Tci_887399</name>
</gene>
<feature type="compositionally biased region" description="Polar residues" evidence="1">
    <location>
        <begin position="39"/>
        <end position="57"/>
    </location>
</feature>
<comment type="caution">
    <text evidence="2">The sequence shown here is derived from an EMBL/GenBank/DDBJ whole genome shotgun (WGS) entry which is preliminary data.</text>
</comment>
<feature type="non-terminal residue" evidence="2">
    <location>
        <position position="176"/>
    </location>
</feature>
<name>A0A699TZR7_TANCI</name>
<organism evidence="2">
    <name type="scientific">Tanacetum cinerariifolium</name>
    <name type="common">Dalmatian daisy</name>
    <name type="synonym">Chrysanthemum cinerariifolium</name>
    <dbReference type="NCBI Taxonomy" id="118510"/>
    <lineage>
        <taxon>Eukaryota</taxon>
        <taxon>Viridiplantae</taxon>
        <taxon>Streptophyta</taxon>
        <taxon>Embryophyta</taxon>
        <taxon>Tracheophyta</taxon>
        <taxon>Spermatophyta</taxon>
        <taxon>Magnoliopsida</taxon>
        <taxon>eudicotyledons</taxon>
        <taxon>Gunneridae</taxon>
        <taxon>Pentapetalae</taxon>
        <taxon>asterids</taxon>
        <taxon>campanulids</taxon>
        <taxon>Asterales</taxon>
        <taxon>Asteraceae</taxon>
        <taxon>Asteroideae</taxon>
        <taxon>Anthemideae</taxon>
        <taxon>Anthemidinae</taxon>
        <taxon>Tanacetum</taxon>
    </lineage>
</organism>